<feature type="compositionally biased region" description="Acidic residues" evidence="2">
    <location>
        <begin position="45"/>
        <end position="61"/>
    </location>
</feature>
<sequence>MAEEVQGGGRWKMAKEVQGVGGSATKAAGRKNVVGKGRGRRCESDMEMAEEGGVEVEDERIDDGKDGGRRKDVGIGMRKNARWWHGDGRGRKGRAGHGDKDRGRPRELEGGGWRDQEEDGRLVDDGRRDDEGGLRRGSDEGTRREVGRDLQGGGERGGRGGRGDGRGGRRRGERGEQGKRGGRGGRGGRDGGGGRGESEERDGGERGGDNGAIGAGGDHCEREGVEEAGKGVEDKEEENACRDGGERGRDKGAIGAGGEHCEMEGAEEPRKRTEDKEEQNAGDIVMPDALIPGSRLLTSVTRAYGIVATKPSDRGHTGNRVARRHRAREVLLKKVTKLYIRHALVYTLLCAKGEEVTPRGGSSSLEASGDLGRPQIHGDTMKPKLLLEGSDPSVELRGLVVELWKSVRSELGYVSWGPIVRAVLDYSYGRQEAKLRINVEGGKEEEMRADPDLQMAITEAKDRAERRCRRDGVTDEIKVKITYLEEETSTNTAECEQQHLDRDTEAESDASDLGSATQSWHGLDQWRRDHSPAELVEDELEQKGKARAGQISKEERAQREKRKKGWRDYMIRMLQDDDLSVNSTSDMRFKRMLLSELVVSSKHSTNLHKLMGLHEMLDEKCTRLFEEYADVAKKLGEMERGKNEKEIGEDMEAVGKGLQAELKGNTALLTQRFLDYIPGLLKEMSRLRKKEEERDAQVTRLTEDLEGMRREMEDLKKEKEELLKQETALEVSLSQKSKELEDEVAEREKMEKKIEGLCFGISVQGEDLEQVITEREKMSLV</sequence>
<dbReference type="Gramene" id="GBG83563">
    <property type="protein sequence ID" value="GBG83563"/>
    <property type="gene ID" value="CBR_g37280"/>
</dbReference>
<feature type="region of interest" description="Disordered" evidence="2">
    <location>
        <begin position="1"/>
        <end position="283"/>
    </location>
</feature>
<proteinExistence type="predicted"/>
<evidence type="ECO:0000313" key="4">
    <source>
        <dbReference type="Proteomes" id="UP000265515"/>
    </source>
</evidence>
<dbReference type="Proteomes" id="UP000265515">
    <property type="component" value="Unassembled WGS sequence"/>
</dbReference>
<feature type="compositionally biased region" description="Basic and acidic residues" evidence="2">
    <location>
        <begin position="196"/>
        <end position="208"/>
    </location>
</feature>
<feature type="region of interest" description="Disordered" evidence="2">
    <location>
        <begin position="539"/>
        <end position="559"/>
    </location>
</feature>
<feature type="compositionally biased region" description="Basic and acidic residues" evidence="2">
    <location>
        <begin position="62"/>
        <end position="73"/>
    </location>
</feature>
<keyword evidence="4" id="KW-1185">Reference proteome</keyword>
<keyword evidence="1" id="KW-0175">Coiled coil</keyword>
<dbReference type="OMA" id="HCEMEGA"/>
<organism evidence="3 4">
    <name type="scientific">Chara braunii</name>
    <name type="common">Braun's stonewort</name>
    <dbReference type="NCBI Taxonomy" id="69332"/>
    <lineage>
        <taxon>Eukaryota</taxon>
        <taxon>Viridiplantae</taxon>
        <taxon>Streptophyta</taxon>
        <taxon>Charophyceae</taxon>
        <taxon>Charales</taxon>
        <taxon>Characeae</taxon>
        <taxon>Chara</taxon>
    </lineage>
</organism>
<reference evidence="3 4" key="1">
    <citation type="journal article" date="2018" name="Cell">
        <title>The Chara Genome: Secondary Complexity and Implications for Plant Terrestrialization.</title>
        <authorList>
            <person name="Nishiyama T."/>
            <person name="Sakayama H."/>
            <person name="Vries J.D."/>
            <person name="Buschmann H."/>
            <person name="Saint-Marcoux D."/>
            <person name="Ullrich K.K."/>
            <person name="Haas F.B."/>
            <person name="Vanderstraeten L."/>
            <person name="Becker D."/>
            <person name="Lang D."/>
            <person name="Vosolsobe S."/>
            <person name="Rombauts S."/>
            <person name="Wilhelmsson P.K.I."/>
            <person name="Janitza P."/>
            <person name="Kern R."/>
            <person name="Heyl A."/>
            <person name="Rumpler F."/>
            <person name="Villalobos L.I.A.C."/>
            <person name="Clay J.M."/>
            <person name="Skokan R."/>
            <person name="Toyoda A."/>
            <person name="Suzuki Y."/>
            <person name="Kagoshima H."/>
            <person name="Schijlen E."/>
            <person name="Tajeshwar N."/>
            <person name="Catarino B."/>
            <person name="Hetherington A.J."/>
            <person name="Saltykova A."/>
            <person name="Bonnot C."/>
            <person name="Breuninger H."/>
            <person name="Symeonidi A."/>
            <person name="Radhakrishnan G.V."/>
            <person name="Van Nieuwerburgh F."/>
            <person name="Deforce D."/>
            <person name="Chang C."/>
            <person name="Karol K.G."/>
            <person name="Hedrich R."/>
            <person name="Ulvskov P."/>
            <person name="Glockner G."/>
            <person name="Delwiche C.F."/>
            <person name="Petrasek J."/>
            <person name="Van de Peer Y."/>
            <person name="Friml J."/>
            <person name="Beilby M."/>
            <person name="Dolan L."/>
            <person name="Kohara Y."/>
            <person name="Sugano S."/>
            <person name="Fujiyama A."/>
            <person name="Delaux P.-M."/>
            <person name="Quint M."/>
            <person name="TheiBen G."/>
            <person name="Hagemann M."/>
            <person name="Harholt J."/>
            <person name="Dunand C."/>
            <person name="Zachgo S."/>
            <person name="Langdale J."/>
            <person name="Maumus F."/>
            <person name="Straeten D.V.D."/>
            <person name="Gould S.B."/>
            <person name="Rensing S.A."/>
        </authorList>
    </citation>
    <scope>NUCLEOTIDE SEQUENCE [LARGE SCALE GENOMIC DNA]</scope>
    <source>
        <strain evidence="3 4">S276</strain>
    </source>
</reference>
<dbReference type="EMBL" id="BFEA01000443">
    <property type="protein sequence ID" value="GBG83563.1"/>
    <property type="molecule type" value="Genomic_DNA"/>
</dbReference>
<feature type="compositionally biased region" description="Gly residues" evidence="2">
    <location>
        <begin position="1"/>
        <end position="10"/>
    </location>
</feature>
<protein>
    <submittedName>
        <fullName evidence="3">Uncharacterized protein</fullName>
    </submittedName>
</protein>
<feature type="compositionally biased region" description="Basic and acidic residues" evidence="2">
    <location>
        <begin position="156"/>
        <end position="167"/>
    </location>
</feature>
<accession>A0A388LMV6</accession>
<feature type="region of interest" description="Disordered" evidence="2">
    <location>
        <begin position="355"/>
        <end position="384"/>
    </location>
</feature>
<comment type="caution">
    <text evidence="3">The sequence shown here is derived from an EMBL/GenBank/DDBJ whole genome shotgun (WGS) entry which is preliminary data.</text>
</comment>
<feature type="compositionally biased region" description="Basic and acidic residues" evidence="2">
    <location>
        <begin position="259"/>
        <end position="279"/>
    </location>
</feature>
<evidence type="ECO:0000313" key="3">
    <source>
        <dbReference type="EMBL" id="GBG83563.1"/>
    </source>
</evidence>
<dbReference type="AlphaFoldDB" id="A0A388LMV6"/>
<feature type="region of interest" description="Disordered" evidence="2">
    <location>
        <begin position="488"/>
        <end position="523"/>
    </location>
</feature>
<feature type="compositionally biased region" description="Basic and acidic residues" evidence="2">
    <location>
        <begin position="496"/>
        <end position="505"/>
    </location>
</feature>
<feature type="compositionally biased region" description="Basic and acidic residues" evidence="2">
    <location>
        <begin position="218"/>
        <end position="252"/>
    </location>
</feature>
<evidence type="ECO:0000256" key="2">
    <source>
        <dbReference type="SAM" id="MobiDB-lite"/>
    </source>
</evidence>
<feature type="compositionally biased region" description="Basic and acidic residues" evidence="2">
    <location>
        <begin position="84"/>
        <end position="148"/>
    </location>
</feature>
<evidence type="ECO:0000256" key="1">
    <source>
        <dbReference type="SAM" id="Coils"/>
    </source>
</evidence>
<feature type="coiled-coil region" evidence="1">
    <location>
        <begin position="698"/>
        <end position="753"/>
    </location>
</feature>
<name>A0A388LMV6_CHABU</name>
<gene>
    <name evidence="3" type="ORF">CBR_g37280</name>
</gene>